<dbReference type="EMBL" id="JAUSWV010000002">
    <property type="protein sequence ID" value="MDQ0581831.1"/>
    <property type="molecule type" value="Genomic_DNA"/>
</dbReference>
<evidence type="ECO:0000256" key="1">
    <source>
        <dbReference type="SAM" id="Phobius"/>
    </source>
</evidence>
<gene>
    <name evidence="2" type="ORF">QF030_004009</name>
</gene>
<feature type="transmembrane region" description="Helical" evidence="1">
    <location>
        <begin position="12"/>
        <end position="32"/>
    </location>
</feature>
<comment type="caution">
    <text evidence="2">The sequence shown here is derived from an EMBL/GenBank/DDBJ whole genome shotgun (WGS) entry which is preliminary data.</text>
</comment>
<sequence>MGSLGRGPVATRLFGLFVVFDVFVVFFVFVVFGMKTPQATRM</sequence>
<evidence type="ECO:0000313" key="2">
    <source>
        <dbReference type="EMBL" id="MDQ0581831.1"/>
    </source>
</evidence>
<keyword evidence="3" id="KW-1185">Reference proteome</keyword>
<keyword evidence="1" id="KW-0472">Membrane</keyword>
<name>A0ABU0NRW7_STRRH</name>
<dbReference type="RefSeq" id="WP_307164035.1">
    <property type="nucleotide sequence ID" value="NZ_JAUSWV010000002.1"/>
</dbReference>
<protein>
    <submittedName>
        <fullName evidence="2">Uncharacterized protein</fullName>
    </submittedName>
</protein>
<organism evidence="2 3">
    <name type="scientific">Streptomyces rishiriensis</name>
    <dbReference type="NCBI Taxonomy" id="68264"/>
    <lineage>
        <taxon>Bacteria</taxon>
        <taxon>Bacillati</taxon>
        <taxon>Actinomycetota</taxon>
        <taxon>Actinomycetes</taxon>
        <taxon>Kitasatosporales</taxon>
        <taxon>Streptomycetaceae</taxon>
        <taxon>Streptomyces</taxon>
    </lineage>
</organism>
<keyword evidence="1" id="KW-1133">Transmembrane helix</keyword>
<reference evidence="2 3" key="1">
    <citation type="submission" date="2023-07" db="EMBL/GenBank/DDBJ databases">
        <title>Comparative genomics of wheat-associated soil bacteria to identify genetic determinants of phenazine resistance.</title>
        <authorList>
            <person name="Mouncey N."/>
        </authorList>
    </citation>
    <scope>NUCLEOTIDE SEQUENCE [LARGE SCALE GENOMIC DNA]</scope>
    <source>
        <strain evidence="2 3">B2I6</strain>
    </source>
</reference>
<proteinExistence type="predicted"/>
<keyword evidence="1" id="KW-0812">Transmembrane</keyword>
<evidence type="ECO:0000313" key="3">
    <source>
        <dbReference type="Proteomes" id="UP001230654"/>
    </source>
</evidence>
<accession>A0ABU0NRW7</accession>
<dbReference type="Proteomes" id="UP001230654">
    <property type="component" value="Unassembled WGS sequence"/>
</dbReference>